<reference evidence="2" key="1">
    <citation type="submission" date="2016-10" db="EMBL/GenBank/DDBJ databases">
        <title>Comparative genomics uncovers the prolific and rare metabolic potential of the cyanobacterial genus Moorea.</title>
        <authorList>
            <person name="Leao T."/>
            <person name="Castelao G."/>
            <person name="Korobeynikov A."/>
            <person name="Monroe E.A."/>
            <person name="Podell S."/>
            <person name="Glukhov E."/>
            <person name="Allen E."/>
            <person name="Gerwick W.H."/>
            <person name="Gerwick L."/>
        </authorList>
    </citation>
    <scope>NUCLEOTIDE SEQUENCE [LARGE SCALE GENOMIC DNA]</scope>
    <source>
        <strain evidence="2">JHB</strain>
    </source>
</reference>
<gene>
    <name evidence="1" type="ORF">BJP36_09820</name>
</gene>
<proteinExistence type="predicted"/>
<sequence length="123" mass="13844">MLALKGNQGKLTQQVKDWFQQAQAKNWEGIKFSYHQTIEGRHLGIETRECWAVSVAQLPALHRQSLWEGNFSMGGVLGVIGTPAVEPKVRGKSPGWEFGRKRNKGTVYPLVKKATARNKNTRK</sequence>
<dbReference type="Proteomes" id="UP000176944">
    <property type="component" value="Chromosome"/>
</dbReference>
<dbReference type="EMBL" id="CP017708">
    <property type="protein sequence ID" value="AOY80179.1"/>
    <property type="molecule type" value="Genomic_DNA"/>
</dbReference>
<protein>
    <submittedName>
        <fullName evidence="1">Uncharacterized protein</fullName>
    </submittedName>
</protein>
<organism evidence="1 2">
    <name type="scientific">Moorena producens (strain JHB)</name>
    <dbReference type="NCBI Taxonomy" id="1454205"/>
    <lineage>
        <taxon>Bacteria</taxon>
        <taxon>Bacillati</taxon>
        <taxon>Cyanobacteriota</taxon>
        <taxon>Cyanophyceae</taxon>
        <taxon>Coleofasciculales</taxon>
        <taxon>Coleofasciculaceae</taxon>
        <taxon>Moorena</taxon>
    </lineage>
</organism>
<evidence type="ECO:0000313" key="2">
    <source>
        <dbReference type="Proteomes" id="UP000176944"/>
    </source>
</evidence>
<dbReference type="AlphaFoldDB" id="A0A1D9FXT8"/>
<evidence type="ECO:0000313" key="1">
    <source>
        <dbReference type="EMBL" id="AOY80179.1"/>
    </source>
</evidence>
<name>A0A1D9FXT8_MOOP1</name>
<accession>A0A1D9FXT8</accession>